<dbReference type="Gene3D" id="1.10.132.120">
    <property type="match status" value="1"/>
</dbReference>
<dbReference type="Proteomes" id="UP001602119">
    <property type="component" value="Unassembled WGS sequence"/>
</dbReference>
<evidence type="ECO:0000313" key="10">
    <source>
        <dbReference type="Proteomes" id="UP001602119"/>
    </source>
</evidence>
<dbReference type="InterPro" id="IPR014711">
    <property type="entry name" value="TopoI_cat_a-hlx-sub_euk"/>
</dbReference>
<dbReference type="InterPro" id="IPR001631">
    <property type="entry name" value="TopoI"/>
</dbReference>
<comment type="similarity">
    <text evidence="2">Belongs to the type IB topoisomerase family.</text>
</comment>
<comment type="catalytic activity">
    <reaction evidence="1">
        <text>ATP-independent breakage of single-stranded DNA, followed by passage and rejoining.</text>
        <dbReference type="EC" id="5.6.2.1"/>
    </reaction>
</comment>
<comment type="caution">
    <text evidence="9">The sequence shown here is derived from an EMBL/GenBank/DDBJ whole genome shotgun (WGS) entry which is preliminary data.</text>
</comment>
<organism evidence="9 10">
    <name type="scientific">Microtetraspora fusca</name>
    <dbReference type="NCBI Taxonomy" id="1997"/>
    <lineage>
        <taxon>Bacteria</taxon>
        <taxon>Bacillati</taxon>
        <taxon>Actinomycetota</taxon>
        <taxon>Actinomycetes</taxon>
        <taxon>Streptosporangiales</taxon>
        <taxon>Streptosporangiaceae</taxon>
        <taxon>Microtetraspora</taxon>
    </lineage>
</organism>
<evidence type="ECO:0000256" key="1">
    <source>
        <dbReference type="ARBA" id="ARBA00000213"/>
    </source>
</evidence>
<feature type="region of interest" description="Disordered" evidence="7">
    <location>
        <begin position="1"/>
        <end position="89"/>
    </location>
</feature>
<evidence type="ECO:0000256" key="6">
    <source>
        <dbReference type="ARBA" id="ARBA00023235"/>
    </source>
</evidence>
<evidence type="ECO:0000256" key="2">
    <source>
        <dbReference type="ARBA" id="ARBA00006645"/>
    </source>
</evidence>
<reference evidence="9 10" key="1">
    <citation type="submission" date="2024-10" db="EMBL/GenBank/DDBJ databases">
        <title>The Natural Products Discovery Center: Release of the First 8490 Sequenced Strains for Exploring Actinobacteria Biosynthetic Diversity.</title>
        <authorList>
            <person name="Kalkreuter E."/>
            <person name="Kautsar S.A."/>
            <person name="Yang D."/>
            <person name="Bader C.D."/>
            <person name="Teijaro C.N."/>
            <person name="Fluegel L."/>
            <person name="Davis C.M."/>
            <person name="Simpson J.R."/>
            <person name="Lauterbach L."/>
            <person name="Steele A.D."/>
            <person name="Gui C."/>
            <person name="Meng S."/>
            <person name="Li G."/>
            <person name="Viehrig K."/>
            <person name="Ye F."/>
            <person name="Su P."/>
            <person name="Kiefer A.F."/>
            <person name="Nichols A."/>
            <person name="Cepeda A.J."/>
            <person name="Yan W."/>
            <person name="Fan B."/>
            <person name="Jiang Y."/>
            <person name="Adhikari A."/>
            <person name="Zheng C.-J."/>
            <person name="Schuster L."/>
            <person name="Cowan T.M."/>
            <person name="Smanski M.J."/>
            <person name="Chevrette M.G."/>
            <person name="De Carvalho L.P.S."/>
            <person name="Shen B."/>
        </authorList>
    </citation>
    <scope>NUCLEOTIDE SEQUENCE [LARGE SCALE GENOMIC DNA]</scope>
    <source>
        <strain evidence="9 10">NPDC001281</strain>
    </source>
</reference>
<name>A0ABW6V844_MICFU</name>
<dbReference type="InterPro" id="IPR011010">
    <property type="entry name" value="DNA_brk_join_enz"/>
</dbReference>
<protein>
    <recommendedName>
        <fullName evidence="3">DNA topoisomerase</fullName>
        <ecNumber evidence="3">5.6.2.1</ecNumber>
    </recommendedName>
</protein>
<sequence length="286" mass="31018">MVRGVDLRRPARPHPGRRHRRRRAAAVPLPRRLAGAAGPGQVRPRPGGRRAAPRLPPAGGRGPARRRADPRAGAGRGGADAGHRVLPGRGEEYTDSYGLATLRTSHVRCAEGRVVCAYTAKGGKRREQVLADAEVCEVVQALLGRKGELLRYRSEGGWVDVRSDDINAYLKEAFGRDVSAKDFRTWHATVLAAVGLSVSRRVRGTRGRRRAISRVMAEVAEYLGNTPSVARSSYVDPRLIEMYERGRFIPLESLGADVEEGGLATHGAAEQAVITLLRRAASEPGH</sequence>
<dbReference type="EC" id="5.6.2.1" evidence="3"/>
<keyword evidence="6" id="KW-0413">Isomerase</keyword>
<evidence type="ECO:0000313" key="9">
    <source>
        <dbReference type="EMBL" id="MFF4775488.1"/>
    </source>
</evidence>
<dbReference type="Gene3D" id="3.90.15.10">
    <property type="entry name" value="Topoisomerase I, Chain A, domain 3"/>
    <property type="match status" value="1"/>
</dbReference>
<dbReference type="SUPFAM" id="SSF56349">
    <property type="entry name" value="DNA breaking-rejoining enzymes"/>
    <property type="match status" value="1"/>
</dbReference>
<evidence type="ECO:0000256" key="3">
    <source>
        <dbReference type="ARBA" id="ARBA00012891"/>
    </source>
</evidence>
<feature type="compositionally biased region" description="Low complexity" evidence="7">
    <location>
        <begin position="25"/>
        <end position="45"/>
    </location>
</feature>
<dbReference type="Pfam" id="PF01028">
    <property type="entry name" value="Topoisom_I"/>
    <property type="match status" value="1"/>
</dbReference>
<feature type="compositionally biased region" description="Basic residues" evidence="7">
    <location>
        <begin position="10"/>
        <end position="24"/>
    </location>
</feature>
<dbReference type="EMBL" id="JBIAXI010000013">
    <property type="protein sequence ID" value="MFF4775488.1"/>
    <property type="molecule type" value="Genomic_DNA"/>
</dbReference>
<evidence type="ECO:0000256" key="4">
    <source>
        <dbReference type="ARBA" id="ARBA00023029"/>
    </source>
</evidence>
<feature type="domain" description="DNA topoisomerase I catalytic core eukaryotic-type" evidence="8">
    <location>
        <begin position="89"/>
        <end position="232"/>
    </location>
</feature>
<accession>A0ABW6V844</accession>
<keyword evidence="4" id="KW-0799">Topoisomerase</keyword>
<evidence type="ECO:0000256" key="5">
    <source>
        <dbReference type="ARBA" id="ARBA00023125"/>
    </source>
</evidence>
<keyword evidence="5" id="KW-0238">DNA-binding</keyword>
<dbReference type="RefSeq" id="WP_387343714.1">
    <property type="nucleotide sequence ID" value="NZ_JBIAXI010000013.1"/>
</dbReference>
<evidence type="ECO:0000259" key="8">
    <source>
        <dbReference type="Pfam" id="PF01028"/>
    </source>
</evidence>
<gene>
    <name evidence="9" type="ORF">ACFY05_21785</name>
</gene>
<keyword evidence="10" id="KW-1185">Reference proteome</keyword>
<dbReference type="PRINTS" id="PR00416">
    <property type="entry name" value="EUTPISMRASEI"/>
</dbReference>
<proteinExistence type="inferred from homology"/>
<dbReference type="InterPro" id="IPR013500">
    <property type="entry name" value="TopoI_cat_euk"/>
</dbReference>
<evidence type="ECO:0000256" key="7">
    <source>
        <dbReference type="SAM" id="MobiDB-lite"/>
    </source>
</evidence>